<keyword evidence="8" id="KW-1133">Transmembrane helix</keyword>
<dbReference type="GO" id="GO:0008270">
    <property type="term" value="F:zinc ion binding"/>
    <property type="evidence" value="ECO:0007669"/>
    <property type="project" value="TreeGrafter"/>
</dbReference>
<keyword evidence="6" id="KW-0862">Zinc</keyword>
<dbReference type="EMBL" id="CAJNRF010013338">
    <property type="protein sequence ID" value="CAF2147613.1"/>
    <property type="molecule type" value="Genomic_DNA"/>
</dbReference>
<sequence>MNMAPPPPYASEKLDHYQQAPPPPPMSMTQPVYIGAPIAIVGDYPMQCTCSQCRRQIVTRTEKKSGLLVWISCGVLFVFGFWVCCFIPFCIDACKDTEHYCPSCNAMLGISKKLLDTLIMLDQNEILILTLIPNI</sequence>
<evidence type="ECO:0000259" key="9">
    <source>
        <dbReference type="PROSITE" id="PS51837"/>
    </source>
</evidence>
<feature type="domain" description="LITAF" evidence="9">
    <location>
        <begin position="29"/>
        <end position="113"/>
    </location>
</feature>
<dbReference type="PANTHER" id="PTHR23292:SF6">
    <property type="entry name" value="FI16602P1-RELATED"/>
    <property type="match status" value="1"/>
</dbReference>
<evidence type="ECO:0000256" key="2">
    <source>
        <dbReference type="ARBA" id="ARBA00004481"/>
    </source>
</evidence>
<name>A0A816XP17_9BILA</name>
<evidence type="ECO:0000313" key="10">
    <source>
        <dbReference type="EMBL" id="CAF2147613.1"/>
    </source>
</evidence>
<dbReference type="AlphaFoldDB" id="A0A816XP17"/>
<evidence type="ECO:0000256" key="3">
    <source>
        <dbReference type="ARBA" id="ARBA00004630"/>
    </source>
</evidence>
<feature type="transmembrane region" description="Helical" evidence="8">
    <location>
        <begin position="67"/>
        <end position="89"/>
    </location>
</feature>
<comment type="subcellular location">
    <subcellularLocation>
        <location evidence="2">Endosome membrane</location>
        <topology evidence="2">Peripheral membrane protein</topology>
    </subcellularLocation>
    <subcellularLocation>
        <location evidence="1">Late endosome membrane</location>
    </subcellularLocation>
    <subcellularLocation>
        <location evidence="3">Lysosome membrane</location>
        <topology evidence="3">Peripheral membrane protein</topology>
        <orientation evidence="3">Cytoplasmic side</orientation>
    </subcellularLocation>
</comment>
<dbReference type="SMART" id="SM00714">
    <property type="entry name" value="LITAF"/>
    <property type="match status" value="1"/>
</dbReference>
<evidence type="ECO:0000313" key="11">
    <source>
        <dbReference type="Proteomes" id="UP000663856"/>
    </source>
</evidence>
<comment type="similarity">
    <text evidence="4">Belongs to the CDIP1/LITAF family.</text>
</comment>
<comment type="caution">
    <text evidence="10">The sequence shown here is derived from an EMBL/GenBank/DDBJ whole genome shotgun (WGS) entry which is preliminary data.</text>
</comment>
<evidence type="ECO:0000256" key="6">
    <source>
        <dbReference type="ARBA" id="ARBA00022833"/>
    </source>
</evidence>
<dbReference type="PANTHER" id="PTHR23292">
    <property type="entry name" value="LIPOPOLYSACCHARIDE-INDUCED TUMOR NECROSIS FACTOR-ALPHA FACTOR"/>
    <property type="match status" value="1"/>
</dbReference>
<reference evidence="10" key="1">
    <citation type="submission" date="2021-02" db="EMBL/GenBank/DDBJ databases">
        <authorList>
            <person name="Nowell W R."/>
        </authorList>
    </citation>
    <scope>NUCLEOTIDE SEQUENCE</scope>
</reference>
<keyword evidence="5" id="KW-0479">Metal-binding</keyword>
<keyword evidence="8" id="KW-0812">Transmembrane</keyword>
<evidence type="ECO:0000256" key="5">
    <source>
        <dbReference type="ARBA" id="ARBA00022723"/>
    </source>
</evidence>
<dbReference type="GO" id="GO:0005765">
    <property type="term" value="C:lysosomal membrane"/>
    <property type="evidence" value="ECO:0007669"/>
    <property type="project" value="UniProtKB-SubCell"/>
</dbReference>
<proteinExistence type="inferred from homology"/>
<evidence type="ECO:0000256" key="1">
    <source>
        <dbReference type="ARBA" id="ARBA00004414"/>
    </source>
</evidence>
<dbReference type="InterPro" id="IPR006629">
    <property type="entry name" value="LITAF"/>
</dbReference>
<protein>
    <recommendedName>
        <fullName evidence="9">LITAF domain-containing protein</fullName>
    </recommendedName>
</protein>
<evidence type="ECO:0000256" key="7">
    <source>
        <dbReference type="ARBA" id="ARBA00023136"/>
    </source>
</evidence>
<gene>
    <name evidence="10" type="ORF">WKI299_LOCUS29617</name>
</gene>
<organism evidence="10 11">
    <name type="scientific">Rotaria magnacalcarata</name>
    <dbReference type="NCBI Taxonomy" id="392030"/>
    <lineage>
        <taxon>Eukaryota</taxon>
        <taxon>Metazoa</taxon>
        <taxon>Spiralia</taxon>
        <taxon>Gnathifera</taxon>
        <taxon>Rotifera</taxon>
        <taxon>Eurotatoria</taxon>
        <taxon>Bdelloidea</taxon>
        <taxon>Philodinida</taxon>
        <taxon>Philodinidae</taxon>
        <taxon>Rotaria</taxon>
    </lineage>
</organism>
<keyword evidence="7 8" id="KW-0472">Membrane</keyword>
<dbReference type="InterPro" id="IPR037519">
    <property type="entry name" value="LITAF_fam"/>
</dbReference>
<evidence type="ECO:0000256" key="4">
    <source>
        <dbReference type="ARBA" id="ARBA00005975"/>
    </source>
</evidence>
<evidence type="ECO:0000256" key="8">
    <source>
        <dbReference type="SAM" id="Phobius"/>
    </source>
</evidence>
<dbReference type="Pfam" id="PF10601">
    <property type="entry name" value="zf-LITAF-like"/>
    <property type="match status" value="1"/>
</dbReference>
<dbReference type="Proteomes" id="UP000663856">
    <property type="component" value="Unassembled WGS sequence"/>
</dbReference>
<dbReference type="PROSITE" id="PS51837">
    <property type="entry name" value="LITAF"/>
    <property type="match status" value="1"/>
</dbReference>
<accession>A0A816XP17</accession>
<dbReference type="GO" id="GO:0031902">
    <property type="term" value="C:late endosome membrane"/>
    <property type="evidence" value="ECO:0007669"/>
    <property type="project" value="UniProtKB-SubCell"/>
</dbReference>